<evidence type="ECO:0000256" key="6">
    <source>
        <dbReference type="ARBA" id="ARBA00022840"/>
    </source>
</evidence>
<dbReference type="GO" id="GO:0005737">
    <property type="term" value="C:cytoplasm"/>
    <property type="evidence" value="ECO:0007669"/>
    <property type="project" value="TreeGrafter"/>
</dbReference>
<feature type="region of interest" description="Disordered" evidence="9">
    <location>
        <begin position="1285"/>
        <end position="1305"/>
    </location>
</feature>
<dbReference type="InterPro" id="IPR000719">
    <property type="entry name" value="Prot_kinase_dom"/>
</dbReference>
<feature type="region of interest" description="Disordered" evidence="9">
    <location>
        <begin position="1"/>
        <end position="46"/>
    </location>
</feature>
<feature type="region of interest" description="Disordered" evidence="9">
    <location>
        <begin position="611"/>
        <end position="653"/>
    </location>
</feature>
<feature type="region of interest" description="Disordered" evidence="9">
    <location>
        <begin position="299"/>
        <end position="351"/>
    </location>
</feature>
<feature type="region of interest" description="Disordered" evidence="9">
    <location>
        <begin position="1151"/>
        <end position="1213"/>
    </location>
</feature>
<reference evidence="11" key="1">
    <citation type="submission" date="2013-11" db="EMBL/GenBank/DDBJ databases">
        <title>Genome sequence of the fusiform rust pathogen reveals effectors for host alternation and coevolution with pine.</title>
        <authorList>
            <consortium name="DOE Joint Genome Institute"/>
            <person name="Smith K."/>
            <person name="Pendleton A."/>
            <person name="Kubisiak T."/>
            <person name="Anderson C."/>
            <person name="Salamov A."/>
            <person name="Aerts A."/>
            <person name="Riley R."/>
            <person name="Clum A."/>
            <person name="Lindquist E."/>
            <person name="Ence D."/>
            <person name="Campbell M."/>
            <person name="Kronenberg Z."/>
            <person name="Feau N."/>
            <person name="Dhillon B."/>
            <person name="Hamelin R."/>
            <person name="Burleigh J."/>
            <person name="Smith J."/>
            <person name="Yandell M."/>
            <person name="Nelson C."/>
            <person name="Grigoriev I."/>
            <person name="Davis J."/>
        </authorList>
    </citation>
    <scope>NUCLEOTIDE SEQUENCE</scope>
    <source>
        <strain evidence="11">G11</strain>
    </source>
</reference>
<keyword evidence="3" id="KW-0808">Transferase</keyword>
<dbReference type="Gene3D" id="1.10.510.10">
    <property type="entry name" value="Transferase(Phosphotransferase) domain 1"/>
    <property type="match status" value="2"/>
</dbReference>
<feature type="compositionally biased region" description="Polar residues" evidence="9">
    <location>
        <begin position="1"/>
        <end position="21"/>
    </location>
</feature>
<evidence type="ECO:0000313" key="12">
    <source>
        <dbReference type="Proteomes" id="UP000886653"/>
    </source>
</evidence>
<comment type="caution">
    <text evidence="11">The sequence shown here is derived from an EMBL/GenBank/DDBJ whole genome shotgun (WGS) entry which is preliminary data.</text>
</comment>
<keyword evidence="12" id="KW-1185">Reference proteome</keyword>
<feature type="compositionally biased region" description="Low complexity" evidence="9">
    <location>
        <begin position="1286"/>
        <end position="1296"/>
    </location>
</feature>
<dbReference type="GO" id="GO:0005524">
    <property type="term" value="F:ATP binding"/>
    <property type="evidence" value="ECO:0007669"/>
    <property type="project" value="UniProtKB-KW"/>
</dbReference>
<protein>
    <recommendedName>
        <fullName evidence="1">non-specific serine/threonine protein kinase</fullName>
        <ecNumber evidence="1">2.7.11.1</ecNumber>
    </recommendedName>
</protein>
<dbReference type="Pfam" id="PF00069">
    <property type="entry name" value="Pkinase"/>
    <property type="match status" value="1"/>
</dbReference>
<keyword evidence="2" id="KW-0723">Serine/threonine-protein kinase</keyword>
<evidence type="ECO:0000256" key="2">
    <source>
        <dbReference type="ARBA" id="ARBA00022527"/>
    </source>
</evidence>
<name>A0A9P6TF88_9BASI</name>
<dbReference type="Proteomes" id="UP000886653">
    <property type="component" value="Unassembled WGS sequence"/>
</dbReference>
<feature type="compositionally biased region" description="Low complexity" evidence="9">
    <location>
        <begin position="569"/>
        <end position="588"/>
    </location>
</feature>
<dbReference type="OrthoDB" id="541276at2759"/>
<dbReference type="InterPro" id="IPR008271">
    <property type="entry name" value="Ser/Thr_kinase_AS"/>
</dbReference>
<dbReference type="PROSITE" id="PS00108">
    <property type="entry name" value="PROTEIN_KINASE_ST"/>
    <property type="match status" value="1"/>
</dbReference>
<feature type="region of interest" description="Disordered" evidence="9">
    <location>
        <begin position="1023"/>
        <end position="1046"/>
    </location>
</feature>
<dbReference type="EC" id="2.7.11.1" evidence="1"/>
<dbReference type="EMBL" id="MU167219">
    <property type="protein sequence ID" value="KAG0150381.1"/>
    <property type="molecule type" value="Genomic_DNA"/>
</dbReference>
<feature type="compositionally biased region" description="Low complexity" evidence="9">
    <location>
        <begin position="103"/>
        <end position="116"/>
    </location>
</feature>
<feature type="compositionally biased region" description="Low complexity" evidence="9">
    <location>
        <begin position="1167"/>
        <end position="1211"/>
    </location>
</feature>
<feature type="domain" description="Protein kinase" evidence="10">
    <location>
        <begin position="402"/>
        <end position="867"/>
    </location>
</feature>
<evidence type="ECO:0000256" key="9">
    <source>
        <dbReference type="SAM" id="MobiDB-lite"/>
    </source>
</evidence>
<evidence type="ECO:0000256" key="1">
    <source>
        <dbReference type="ARBA" id="ARBA00012513"/>
    </source>
</evidence>
<sequence>MSNNFNPSPISSLLLTPNSNLKSINPPHSHSPSKSNSSSPLDSRTTATNHSIRYNQLHHHHSIEPTSSESPPAYALELDHAHFNRFPMSREPSLPSIMSMPITRPTSPEPSTSSSSAQLHQHTRKVSGQSHSFVRRQYPRTSIPLKPTSATSVVHQRSLSPATNHQLHRRLLTGGAGHLPSSLRTFEEGIRHYERVRSPSLRGHSRRGSWSADSPSSILPPSIKTTSHTNSPTRPNRIINHHLLPPPPSSPTYTSIQNQTTNWSLTEWCNNDRIQSNVEVSTGETYDFDLSDDVGEETLQPVKVNEVHQDYESDKSWSDEDDEDDEYDHEDNEDDSDLEIGHGPSSSKQLPRSIRIFKVGERVGVGTMHQGHRVRDLFEIGPGNGRRLSMGDEADGLGTGLLEIVRQIGVGSYAVVYLVREVLHDPDLDEHNPTADHSLPMTTSDLLSETPKASDGFATLLNPYSSSHPPRRRRRQRGEPNNVLYGRDFALKCLCKRDLSDELLLLQRGEAELHRALPMHENIVALHRALETPNWLFLVIEYCPGQDLFYWLEQARDSQDLESLASRTSSVSQQLKPPSLPPSTTTAATGVYTTPLSAKLLPTSNSIVTPRNLFGSPSPPLSPKPINFETHSSPKLDLPPNTPPSPSLLASRADDEMLSRRRLRLISRMFVQMCEAVEACHKVGVCHRDIKPENFIVVDSRRSRYNQIKPICFNGHHNLLNSNLQKSQQEEETSHSSAVVVKITDWGLGTSSMACEDFDCGSKPYMAYECRNNLHPTYDPIQADVWSLGIVLLNLLYHRCPWADPSLADSDFVEFRRGPIAFLHDRFEGMTPEVSTYLATRVFCEVRPGLKDRVTAGELGKWAKNLLNHMGGGQLHASVSDATIALSPSSARGSQFATEYRSGSGRKLSLLSTTGGGGSKRSSQLFHSILLPHSVPEDLSPLELHDSHTNSKATDTPSNHQPMNLLTRNLSPEQTRISHQFISPLNPSSHFPLDQEVCEEEILRDQLSELEIGSNTSVTVMTDELESNKSSEKVKRRKRGARKNRNVKEGVRTTSGYSTAPVSPLQVESDIDEQHYHLDDLAKASQILAREISQATKKPNTINQQQSIEPPARMNIKKKLNLAERMMEKFRDGGNPDFQAFAARAKAREEAFMGKKSKSNTVSAPAQLQGNRQQQQTTSGFSTISNSTTNTSNSHTSWVSSNSSGHWNSASNRRERLQGSISNNNNHHEYIRKDVLKSTASSVNLSNSDHHAHHLDNTITTSEVGTKTKLAALLTSFKRFNSTLANPGPSSSNNSNIGKMEKRIN</sequence>
<feature type="compositionally biased region" description="Low complexity" evidence="9">
    <location>
        <begin position="22"/>
        <end position="40"/>
    </location>
</feature>
<evidence type="ECO:0000259" key="10">
    <source>
        <dbReference type="PROSITE" id="PS50011"/>
    </source>
</evidence>
<feature type="region of interest" description="Disordered" evidence="9">
    <location>
        <begin position="460"/>
        <end position="479"/>
    </location>
</feature>
<dbReference type="GO" id="GO:0005634">
    <property type="term" value="C:nucleus"/>
    <property type="evidence" value="ECO:0007669"/>
    <property type="project" value="TreeGrafter"/>
</dbReference>
<keyword evidence="4" id="KW-0547">Nucleotide-binding</keyword>
<keyword evidence="5" id="KW-0418">Kinase</keyword>
<dbReference type="PANTHER" id="PTHR24343">
    <property type="entry name" value="SERINE/THREONINE KINASE"/>
    <property type="match status" value="1"/>
</dbReference>
<feature type="compositionally biased region" description="Basic residues" evidence="9">
    <location>
        <begin position="1034"/>
        <end position="1045"/>
    </location>
</feature>
<evidence type="ECO:0000313" key="11">
    <source>
        <dbReference type="EMBL" id="KAG0150381.1"/>
    </source>
</evidence>
<evidence type="ECO:0000256" key="3">
    <source>
        <dbReference type="ARBA" id="ARBA00022679"/>
    </source>
</evidence>
<feature type="region of interest" description="Disordered" evidence="9">
    <location>
        <begin position="940"/>
        <end position="963"/>
    </location>
</feature>
<feature type="compositionally biased region" description="Acidic residues" evidence="9">
    <location>
        <begin position="319"/>
        <end position="338"/>
    </location>
</feature>
<accession>A0A9P6TF88</accession>
<dbReference type="PROSITE" id="PS50011">
    <property type="entry name" value="PROTEIN_KINASE_DOM"/>
    <property type="match status" value="1"/>
</dbReference>
<gene>
    <name evidence="11" type="ORF">CROQUDRAFT_652276</name>
</gene>
<comment type="catalytic activity">
    <reaction evidence="7">
        <text>L-threonyl-[protein] + ATP = O-phospho-L-threonyl-[protein] + ADP + H(+)</text>
        <dbReference type="Rhea" id="RHEA:46608"/>
        <dbReference type="Rhea" id="RHEA-COMP:11060"/>
        <dbReference type="Rhea" id="RHEA-COMP:11605"/>
        <dbReference type="ChEBI" id="CHEBI:15378"/>
        <dbReference type="ChEBI" id="CHEBI:30013"/>
        <dbReference type="ChEBI" id="CHEBI:30616"/>
        <dbReference type="ChEBI" id="CHEBI:61977"/>
        <dbReference type="ChEBI" id="CHEBI:456216"/>
        <dbReference type="EC" id="2.7.11.1"/>
    </reaction>
</comment>
<feature type="compositionally biased region" description="Polar residues" evidence="9">
    <location>
        <begin position="211"/>
        <end position="234"/>
    </location>
</feature>
<evidence type="ECO:0000256" key="5">
    <source>
        <dbReference type="ARBA" id="ARBA00022777"/>
    </source>
</evidence>
<feature type="compositionally biased region" description="Polar residues" evidence="9">
    <location>
        <begin position="950"/>
        <end position="963"/>
    </location>
</feature>
<evidence type="ECO:0000256" key="7">
    <source>
        <dbReference type="ARBA" id="ARBA00047899"/>
    </source>
</evidence>
<evidence type="ECO:0000256" key="8">
    <source>
        <dbReference type="ARBA" id="ARBA00048679"/>
    </source>
</evidence>
<feature type="region of interest" description="Disordered" evidence="9">
    <location>
        <begin position="197"/>
        <end position="256"/>
    </location>
</feature>
<dbReference type="GO" id="GO:0004674">
    <property type="term" value="F:protein serine/threonine kinase activity"/>
    <property type="evidence" value="ECO:0007669"/>
    <property type="project" value="UniProtKB-KW"/>
</dbReference>
<proteinExistence type="predicted"/>
<feature type="compositionally biased region" description="Basic and acidic residues" evidence="9">
    <location>
        <begin position="305"/>
        <end position="318"/>
    </location>
</feature>
<organism evidence="11 12">
    <name type="scientific">Cronartium quercuum f. sp. fusiforme G11</name>
    <dbReference type="NCBI Taxonomy" id="708437"/>
    <lineage>
        <taxon>Eukaryota</taxon>
        <taxon>Fungi</taxon>
        <taxon>Dikarya</taxon>
        <taxon>Basidiomycota</taxon>
        <taxon>Pucciniomycotina</taxon>
        <taxon>Pucciniomycetes</taxon>
        <taxon>Pucciniales</taxon>
        <taxon>Coleosporiaceae</taxon>
        <taxon>Cronartium</taxon>
    </lineage>
</organism>
<comment type="catalytic activity">
    <reaction evidence="8">
        <text>L-seryl-[protein] + ATP = O-phospho-L-seryl-[protein] + ADP + H(+)</text>
        <dbReference type="Rhea" id="RHEA:17989"/>
        <dbReference type="Rhea" id="RHEA-COMP:9863"/>
        <dbReference type="Rhea" id="RHEA-COMP:11604"/>
        <dbReference type="ChEBI" id="CHEBI:15378"/>
        <dbReference type="ChEBI" id="CHEBI:29999"/>
        <dbReference type="ChEBI" id="CHEBI:30616"/>
        <dbReference type="ChEBI" id="CHEBI:83421"/>
        <dbReference type="ChEBI" id="CHEBI:456216"/>
        <dbReference type="EC" id="2.7.11.1"/>
    </reaction>
</comment>
<dbReference type="SUPFAM" id="SSF56112">
    <property type="entry name" value="Protein kinase-like (PK-like)"/>
    <property type="match status" value="1"/>
</dbReference>
<dbReference type="PANTHER" id="PTHR24343:SF449">
    <property type="entry name" value="SERINE_THREONINE PROTEIN KINASE"/>
    <property type="match status" value="1"/>
</dbReference>
<feature type="region of interest" description="Disordered" evidence="9">
    <location>
        <begin position="563"/>
        <end position="588"/>
    </location>
</feature>
<keyword evidence="6" id="KW-0067">ATP-binding</keyword>
<dbReference type="SMART" id="SM00220">
    <property type="entry name" value="S_TKc"/>
    <property type="match status" value="1"/>
</dbReference>
<feature type="region of interest" description="Disordered" evidence="9">
    <location>
        <begin position="99"/>
        <end position="135"/>
    </location>
</feature>
<dbReference type="InterPro" id="IPR011009">
    <property type="entry name" value="Kinase-like_dom_sf"/>
</dbReference>
<evidence type="ECO:0000256" key="4">
    <source>
        <dbReference type="ARBA" id="ARBA00022741"/>
    </source>
</evidence>